<name>A0A9P4LKA3_9PLEO</name>
<dbReference type="OrthoDB" id="2157530at2759"/>
<keyword evidence="2" id="KW-1185">Reference proteome</keyword>
<comment type="caution">
    <text evidence="1">The sequence shown here is derived from an EMBL/GenBank/DDBJ whole genome shotgun (WGS) entry which is preliminary data.</text>
</comment>
<reference evidence="1" key="1">
    <citation type="journal article" date="2020" name="Stud. Mycol.">
        <title>101 Dothideomycetes genomes: a test case for predicting lifestyles and emergence of pathogens.</title>
        <authorList>
            <person name="Haridas S."/>
            <person name="Albert R."/>
            <person name="Binder M."/>
            <person name="Bloem J."/>
            <person name="Labutti K."/>
            <person name="Salamov A."/>
            <person name="Andreopoulos B."/>
            <person name="Baker S."/>
            <person name="Barry K."/>
            <person name="Bills G."/>
            <person name="Bluhm B."/>
            <person name="Cannon C."/>
            <person name="Castanera R."/>
            <person name="Culley D."/>
            <person name="Daum C."/>
            <person name="Ezra D."/>
            <person name="Gonzalez J."/>
            <person name="Henrissat B."/>
            <person name="Kuo A."/>
            <person name="Liang C."/>
            <person name="Lipzen A."/>
            <person name="Lutzoni F."/>
            <person name="Magnuson J."/>
            <person name="Mondo S."/>
            <person name="Nolan M."/>
            <person name="Ohm R."/>
            <person name="Pangilinan J."/>
            <person name="Park H.-J."/>
            <person name="Ramirez L."/>
            <person name="Alfaro M."/>
            <person name="Sun H."/>
            <person name="Tritt A."/>
            <person name="Yoshinaga Y."/>
            <person name="Zwiers L.-H."/>
            <person name="Turgeon B."/>
            <person name="Goodwin S."/>
            <person name="Spatafora J."/>
            <person name="Crous P."/>
            <person name="Grigoriev I."/>
        </authorList>
    </citation>
    <scope>NUCLEOTIDE SEQUENCE</scope>
    <source>
        <strain evidence="1">CBS 110217</strain>
    </source>
</reference>
<dbReference type="Proteomes" id="UP000799777">
    <property type="component" value="Unassembled WGS sequence"/>
</dbReference>
<dbReference type="AlphaFoldDB" id="A0A9P4LKA3"/>
<accession>A0A9P4LKA3</accession>
<gene>
    <name evidence="1" type="ORF">EK21DRAFT_114781</name>
</gene>
<organism evidence="1 2">
    <name type="scientific">Setomelanomma holmii</name>
    <dbReference type="NCBI Taxonomy" id="210430"/>
    <lineage>
        <taxon>Eukaryota</taxon>
        <taxon>Fungi</taxon>
        <taxon>Dikarya</taxon>
        <taxon>Ascomycota</taxon>
        <taxon>Pezizomycotina</taxon>
        <taxon>Dothideomycetes</taxon>
        <taxon>Pleosporomycetidae</taxon>
        <taxon>Pleosporales</taxon>
        <taxon>Pleosporineae</taxon>
        <taxon>Phaeosphaeriaceae</taxon>
        <taxon>Setomelanomma</taxon>
    </lineage>
</organism>
<sequence length="149" mass="17037">MNHVTKTYDGSLFAKGFMLGRVDKLSVRMANGLVSQECFDMLGGIERNDDGIFQGIDDSLWRILTANRGPNGERVPSLYRIALLHLLQQYPKMTSLDTTELCENKKSEHIKDVLLHVQSMTWNRRVFVAENSQNSRLIWNGLKPQQTRA</sequence>
<evidence type="ECO:0000313" key="1">
    <source>
        <dbReference type="EMBL" id="KAF2027422.1"/>
    </source>
</evidence>
<evidence type="ECO:0000313" key="2">
    <source>
        <dbReference type="Proteomes" id="UP000799777"/>
    </source>
</evidence>
<proteinExistence type="predicted"/>
<dbReference type="EMBL" id="ML978226">
    <property type="protein sequence ID" value="KAF2027422.1"/>
    <property type="molecule type" value="Genomic_DNA"/>
</dbReference>
<protein>
    <submittedName>
        <fullName evidence="1">Uncharacterized protein</fullName>
    </submittedName>
</protein>